<gene>
    <name evidence="1" type="ORF">D9619_010664</name>
</gene>
<sequence>MTTLITGGTGRTGLILAKLLTDAGHSALLTSRKGEAPSPFKAVKFDWFDKSTFENPFKADSTIDRVYIIAPHGLHPGPIVKPFIDLAIAKGVKRFVLLGGSHQTSKTPATGEVQKLLEESSVDYAILKANWFQENFGLNFLHSIRENNEIFSSMGDGLAPFVSTHDIAQVAFDSLTVENLGRQEILVLGPELLTYDDAARLLSSVLGREIIYKRLSPEQVTGIFTKFGLPEDLANFLVLLERGTAEGVDKDLFENDDPKKRIGKHSLLEYFKENRELWIKA</sequence>
<dbReference type="PANTHER" id="PTHR43162">
    <property type="match status" value="1"/>
</dbReference>
<dbReference type="AlphaFoldDB" id="A0A8H5B885"/>
<dbReference type="InterPro" id="IPR051604">
    <property type="entry name" value="Ergot_Alk_Oxidoreductase"/>
</dbReference>
<protein>
    <recommendedName>
        <fullName evidence="3">NAD(P)-binding domain-containing protein</fullName>
    </recommendedName>
</protein>
<evidence type="ECO:0000313" key="2">
    <source>
        <dbReference type="Proteomes" id="UP000567179"/>
    </source>
</evidence>
<dbReference type="Gene3D" id="3.40.50.720">
    <property type="entry name" value="NAD(P)-binding Rossmann-like Domain"/>
    <property type="match status" value="1"/>
</dbReference>
<dbReference type="PANTHER" id="PTHR43162:SF1">
    <property type="entry name" value="PRESTALK A DIFFERENTIATION PROTEIN A"/>
    <property type="match status" value="1"/>
</dbReference>
<keyword evidence="2" id="KW-1185">Reference proteome</keyword>
<accession>A0A8H5B885</accession>
<dbReference type="EMBL" id="JAACJJ010000030">
    <property type="protein sequence ID" value="KAF5318456.1"/>
    <property type="molecule type" value="Genomic_DNA"/>
</dbReference>
<dbReference type="InterPro" id="IPR036291">
    <property type="entry name" value="NAD(P)-bd_dom_sf"/>
</dbReference>
<dbReference type="SUPFAM" id="SSF51735">
    <property type="entry name" value="NAD(P)-binding Rossmann-fold domains"/>
    <property type="match status" value="1"/>
</dbReference>
<organism evidence="1 2">
    <name type="scientific">Psilocybe cf. subviscida</name>
    <dbReference type="NCBI Taxonomy" id="2480587"/>
    <lineage>
        <taxon>Eukaryota</taxon>
        <taxon>Fungi</taxon>
        <taxon>Dikarya</taxon>
        <taxon>Basidiomycota</taxon>
        <taxon>Agaricomycotina</taxon>
        <taxon>Agaricomycetes</taxon>
        <taxon>Agaricomycetidae</taxon>
        <taxon>Agaricales</taxon>
        <taxon>Agaricineae</taxon>
        <taxon>Strophariaceae</taxon>
        <taxon>Psilocybe</taxon>
    </lineage>
</organism>
<reference evidence="1 2" key="1">
    <citation type="journal article" date="2020" name="ISME J.">
        <title>Uncovering the hidden diversity of litter-decomposition mechanisms in mushroom-forming fungi.</title>
        <authorList>
            <person name="Floudas D."/>
            <person name="Bentzer J."/>
            <person name="Ahren D."/>
            <person name="Johansson T."/>
            <person name="Persson P."/>
            <person name="Tunlid A."/>
        </authorList>
    </citation>
    <scope>NUCLEOTIDE SEQUENCE [LARGE SCALE GENOMIC DNA]</scope>
    <source>
        <strain evidence="1 2">CBS 101986</strain>
    </source>
</reference>
<comment type="caution">
    <text evidence="1">The sequence shown here is derived from an EMBL/GenBank/DDBJ whole genome shotgun (WGS) entry which is preliminary data.</text>
</comment>
<evidence type="ECO:0008006" key="3">
    <source>
        <dbReference type="Google" id="ProtNLM"/>
    </source>
</evidence>
<dbReference type="Proteomes" id="UP000567179">
    <property type="component" value="Unassembled WGS sequence"/>
</dbReference>
<evidence type="ECO:0000313" key="1">
    <source>
        <dbReference type="EMBL" id="KAF5318456.1"/>
    </source>
</evidence>
<proteinExistence type="predicted"/>
<dbReference type="OrthoDB" id="419598at2759"/>
<name>A0A8H5B885_9AGAR</name>
<dbReference type="Gene3D" id="3.90.25.10">
    <property type="entry name" value="UDP-galactose 4-epimerase, domain 1"/>
    <property type="match status" value="1"/>
</dbReference>